<dbReference type="EMBL" id="CYGV01001244">
    <property type="protein sequence ID" value="CUA71509.1"/>
    <property type="molecule type" value="Genomic_DNA"/>
</dbReference>
<evidence type="ECO:0000313" key="1">
    <source>
        <dbReference type="EMBL" id="CUA71509.1"/>
    </source>
</evidence>
<proteinExistence type="predicted"/>
<protein>
    <submittedName>
        <fullName evidence="1">ABC transporter C family member 13</fullName>
    </submittedName>
</protein>
<reference evidence="1 2" key="1">
    <citation type="submission" date="2015-07" db="EMBL/GenBank/DDBJ databases">
        <authorList>
            <person name="Noorani M."/>
        </authorList>
    </citation>
    <scope>NUCLEOTIDE SEQUENCE [LARGE SCALE GENOMIC DNA]</scope>
    <source>
        <strain evidence="1">BBA 69670</strain>
    </source>
</reference>
<dbReference type="AlphaFoldDB" id="A0A0K6FZF2"/>
<keyword evidence="2" id="KW-1185">Reference proteome</keyword>
<accession>A0A0K6FZF2</accession>
<gene>
    <name evidence="1" type="ORF">RSOLAG22IIIB_09639</name>
</gene>
<name>A0A0K6FZF2_9AGAM</name>
<dbReference type="Proteomes" id="UP000044841">
    <property type="component" value="Unassembled WGS sequence"/>
</dbReference>
<evidence type="ECO:0000313" key="2">
    <source>
        <dbReference type="Proteomes" id="UP000044841"/>
    </source>
</evidence>
<sequence>MLARALSHINLWNYSQVAFEDSDGVDSLMVIGLNGHGHGHSDALYLNFGTTFYDFTVDVIQKLVVLIEARWETPTLARFHFRSIIDGEPHPLARHSTVSIQLDNPTLRPGPISSLELRTEVSGRLFIAGCGWRYTGCHLYEVLLFDWVSGALLGRIDSKVTITAGFVLLDGEHLAVYSATTQSQSAHPDLVTLAVYQVPSLAFPTRNANGHFQTRVYGSLVPTLVLEFPPIQKGLNFQLTCPIRPTLGVGRLVFDGPTKFACSRLPMLDVQISLYEEDEHELGVGTPYCVIYQIYISTHHLFNLLAQQGHKATLSWNEWGPRATRWFVDEHNKSPLVGSRCIQWVNSEKDNRQRLSSIEFNPLSVEAYLTPSPSARDEISDYRPSIHEYRPLESNVQQVGASGPGKENRASVVTIGSDDKTIFQAGFEQPIESYLPYRITTQQDLIHTHWRWILEGRRLIGYPVRTGPDWRSPPLSVYAIH</sequence>
<organism evidence="1 2">
    <name type="scientific">Rhizoctonia solani</name>
    <dbReference type="NCBI Taxonomy" id="456999"/>
    <lineage>
        <taxon>Eukaryota</taxon>
        <taxon>Fungi</taxon>
        <taxon>Dikarya</taxon>
        <taxon>Basidiomycota</taxon>
        <taxon>Agaricomycotina</taxon>
        <taxon>Agaricomycetes</taxon>
        <taxon>Cantharellales</taxon>
        <taxon>Ceratobasidiaceae</taxon>
        <taxon>Rhizoctonia</taxon>
    </lineage>
</organism>